<comment type="caution">
    <text evidence="3">The sequence shown here is derived from an EMBL/GenBank/DDBJ whole genome shotgun (WGS) entry which is preliminary data.</text>
</comment>
<feature type="compositionally biased region" description="Low complexity" evidence="2">
    <location>
        <begin position="96"/>
        <end position="111"/>
    </location>
</feature>
<dbReference type="RefSeq" id="WP_087630800.1">
    <property type="nucleotide sequence ID" value="NZ_FCNZ02000009.1"/>
</dbReference>
<dbReference type="Proteomes" id="UP000054717">
    <property type="component" value="Unassembled WGS sequence"/>
</dbReference>
<accession>A0A158HWP8</accession>
<dbReference type="Gene3D" id="1.10.287.1490">
    <property type="match status" value="1"/>
</dbReference>
<feature type="compositionally biased region" description="Basic and acidic residues" evidence="2">
    <location>
        <begin position="112"/>
        <end position="129"/>
    </location>
</feature>
<keyword evidence="1" id="KW-0175">Coiled coil</keyword>
<proteinExistence type="predicted"/>
<evidence type="ECO:0000256" key="1">
    <source>
        <dbReference type="SAM" id="Coils"/>
    </source>
</evidence>
<organism evidence="3 4">
    <name type="scientific">Caballeronia telluris</name>
    <dbReference type="NCBI Taxonomy" id="326475"/>
    <lineage>
        <taxon>Bacteria</taxon>
        <taxon>Pseudomonadati</taxon>
        <taxon>Pseudomonadota</taxon>
        <taxon>Betaproteobacteria</taxon>
        <taxon>Burkholderiales</taxon>
        <taxon>Burkholderiaceae</taxon>
        <taxon>Caballeronia</taxon>
    </lineage>
</organism>
<reference evidence="3" key="1">
    <citation type="submission" date="2016-01" db="EMBL/GenBank/DDBJ databases">
        <authorList>
            <person name="Peeters Charlotte."/>
        </authorList>
    </citation>
    <scope>NUCLEOTIDE SEQUENCE</scope>
    <source>
        <strain evidence="3">LMG 22936</strain>
    </source>
</reference>
<evidence type="ECO:0000313" key="3">
    <source>
        <dbReference type="EMBL" id="SAL48782.1"/>
    </source>
</evidence>
<feature type="region of interest" description="Disordered" evidence="2">
    <location>
        <begin position="83"/>
        <end position="129"/>
    </location>
</feature>
<feature type="coiled-coil region" evidence="1">
    <location>
        <begin position="19"/>
        <end position="81"/>
    </location>
</feature>
<dbReference type="EMBL" id="FCNZ02000009">
    <property type="protein sequence ID" value="SAL48782.1"/>
    <property type="molecule type" value="Genomic_DNA"/>
</dbReference>
<dbReference type="AlphaFoldDB" id="A0A158HWP8"/>
<evidence type="ECO:0000256" key="2">
    <source>
        <dbReference type="SAM" id="MobiDB-lite"/>
    </source>
</evidence>
<name>A0A158HWP8_9BURK</name>
<keyword evidence="4" id="KW-1185">Reference proteome</keyword>
<sequence length="129" mass="14130">MLNELESLSQNIGRLIKISERHHQARRALEEQLDQVRADFAAVQVELAQVREERDTLQAERDGLSAKIDDAQVRLNAILEKLPRAKAAPEPDNQLDLLGPAASSDSSSAAPEHAHAGEMNGEHSHGEKA</sequence>
<gene>
    <name evidence="3" type="ORF">AWB66_02727</name>
</gene>
<evidence type="ECO:0000313" key="4">
    <source>
        <dbReference type="Proteomes" id="UP000054717"/>
    </source>
</evidence>
<protein>
    <submittedName>
        <fullName evidence="3">ATPase</fullName>
    </submittedName>
</protein>